<organismHost>
    <name type="scientific">Pseudomonas aeruginosa</name>
    <dbReference type="NCBI Taxonomy" id="287"/>
</organismHost>
<sequence>MDHMSKNLLLALCITLSGCVLYAPTYNSQETVIHYAASAVDNHSTVTTTTNAVTQRGQTNKPHSSAQRLLADCGPFDLPPAGKVPKQPSEEDLELAINDAEVDKMISAYANSLRTYIASERSKIEQAHRSWLDSCRQK</sequence>
<dbReference type="GeneID" id="26643707"/>
<keyword evidence="2" id="KW-1185">Reference proteome</keyword>
<dbReference type="EMBL" id="HQ630627">
    <property type="protein sequence ID" value="AEH03602.1"/>
    <property type="molecule type" value="Genomic_DNA"/>
</dbReference>
<dbReference type="KEGG" id="vg:26643707"/>
<proteinExistence type="predicted"/>
<dbReference type="Proteomes" id="UP000008388">
    <property type="component" value="Segment"/>
</dbReference>
<name>F8SJL7_BPPA3</name>
<evidence type="ECO:0000313" key="1">
    <source>
        <dbReference type="EMBL" id="AEH03602.1"/>
    </source>
</evidence>
<organism evidence="1 2">
    <name type="scientific">Pseudomonas phage PhiPA3</name>
    <name type="common">Pseudomonas aeruginosa phage PhiPA3</name>
    <dbReference type="NCBI Taxonomy" id="998086"/>
    <lineage>
        <taxon>Viruses</taxon>
        <taxon>Duplodnaviria</taxon>
        <taxon>Heunggongvirae</taxon>
        <taxon>Uroviricota</taxon>
        <taxon>Caudoviricetes</taxon>
        <taxon>Chimalliviridae</taxon>
        <taxon>Miltoncavirus</taxon>
        <taxon>Miltoncavirus PhiPA3</taxon>
    </lineage>
</organism>
<gene>
    <name evidence="1" type="primary">179</name>
</gene>
<dbReference type="PROSITE" id="PS51257">
    <property type="entry name" value="PROKAR_LIPOPROTEIN"/>
    <property type="match status" value="1"/>
</dbReference>
<protein>
    <submittedName>
        <fullName evidence="1">Uncharacterized protein 179</fullName>
    </submittedName>
</protein>
<dbReference type="OrthoDB" id="40139at10239"/>
<reference evidence="1 2" key="1">
    <citation type="journal article" date="2011" name="Microbiology">
        <title>The Pseudomonas aeruginosa generalized transducing phage phiPA3 is a new member of the phiKZ-like group of 'jumbo' phages, and infects model laboratory strains and clinical isolates from cystic fibrosis patients.</title>
        <authorList>
            <person name="Monson R."/>
            <person name="Foulds I."/>
            <person name="Foweraker J."/>
            <person name="Welch M."/>
            <person name="Salmond G.P."/>
        </authorList>
    </citation>
    <scope>NUCLEOTIDE SEQUENCE [LARGE SCALE GENOMIC DNA]</scope>
</reference>
<accession>F8SJL7</accession>
<dbReference type="RefSeq" id="YP_009217258.1">
    <property type="nucleotide sequence ID" value="NC_028999.1"/>
</dbReference>
<evidence type="ECO:0000313" key="2">
    <source>
        <dbReference type="Proteomes" id="UP000008388"/>
    </source>
</evidence>